<gene>
    <name evidence="2" type="ORF">ARMOST_22194</name>
</gene>
<accession>A0A284SC65</accession>
<feature type="domain" description="GmrSD restriction endonucleases N-terminal" evidence="1">
    <location>
        <begin position="32"/>
        <end position="203"/>
    </location>
</feature>
<dbReference type="STRING" id="47428.A0A284SC65"/>
<dbReference type="PANTHER" id="PTHR39639:SF1">
    <property type="entry name" value="DUF262 DOMAIN-CONTAINING PROTEIN"/>
    <property type="match status" value="1"/>
</dbReference>
<dbReference type="AlphaFoldDB" id="A0A284SC65"/>
<evidence type="ECO:0000313" key="3">
    <source>
        <dbReference type="Proteomes" id="UP000219338"/>
    </source>
</evidence>
<reference evidence="3" key="1">
    <citation type="journal article" date="2017" name="Nat. Ecol. Evol.">
        <title>Genome expansion and lineage-specific genetic innovations in the forest pathogenic fungi Armillaria.</title>
        <authorList>
            <person name="Sipos G."/>
            <person name="Prasanna A.N."/>
            <person name="Walter M.C."/>
            <person name="O'Connor E."/>
            <person name="Balint B."/>
            <person name="Krizsan K."/>
            <person name="Kiss B."/>
            <person name="Hess J."/>
            <person name="Varga T."/>
            <person name="Slot J."/>
            <person name="Riley R."/>
            <person name="Boka B."/>
            <person name="Rigling D."/>
            <person name="Barry K."/>
            <person name="Lee J."/>
            <person name="Mihaltcheva S."/>
            <person name="LaButti K."/>
            <person name="Lipzen A."/>
            <person name="Waldron R."/>
            <person name="Moloney N.M."/>
            <person name="Sperisen C."/>
            <person name="Kredics L."/>
            <person name="Vagvoelgyi C."/>
            <person name="Patrignani A."/>
            <person name="Fitzpatrick D."/>
            <person name="Nagy I."/>
            <person name="Doyle S."/>
            <person name="Anderson J.B."/>
            <person name="Grigoriev I.V."/>
            <person name="Gueldener U."/>
            <person name="Muensterkoetter M."/>
            <person name="Nagy L.G."/>
        </authorList>
    </citation>
    <scope>NUCLEOTIDE SEQUENCE [LARGE SCALE GENOMIC DNA]</scope>
    <source>
        <strain evidence="3">C18/9</strain>
    </source>
</reference>
<dbReference type="PANTHER" id="PTHR39639">
    <property type="entry name" value="CHROMOSOME 16, WHOLE GENOME SHOTGUN SEQUENCE"/>
    <property type="match status" value="1"/>
</dbReference>
<dbReference type="Proteomes" id="UP000219338">
    <property type="component" value="Unassembled WGS sequence"/>
</dbReference>
<dbReference type="OMA" id="RENKQIC"/>
<protein>
    <recommendedName>
        <fullName evidence="1">GmrSD restriction endonucleases N-terminal domain-containing protein</fullName>
    </recommendedName>
</protein>
<dbReference type="OrthoDB" id="5419821at2759"/>
<organism evidence="2 3">
    <name type="scientific">Armillaria ostoyae</name>
    <name type="common">Armillaria root rot fungus</name>
    <dbReference type="NCBI Taxonomy" id="47428"/>
    <lineage>
        <taxon>Eukaryota</taxon>
        <taxon>Fungi</taxon>
        <taxon>Dikarya</taxon>
        <taxon>Basidiomycota</taxon>
        <taxon>Agaricomycotina</taxon>
        <taxon>Agaricomycetes</taxon>
        <taxon>Agaricomycetidae</taxon>
        <taxon>Agaricales</taxon>
        <taxon>Marasmiineae</taxon>
        <taxon>Physalacriaceae</taxon>
        <taxon>Armillaria</taxon>
    </lineage>
</organism>
<keyword evidence="3" id="KW-1185">Reference proteome</keyword>
<sequence length="372" mass="43072">MGPFPVKKESDYCLSNRLKVPRTTTYTVQTLFEQILNNDIDIEPEYQRGKVWRENKQICFIESLLRNLYVPPLVFAVNISEYETEIRTCIDGKQRLTSIYRFMEGLIPRKDVKFLGYLLTADWLPIDRLVLIFPSDTGGMYWYRNHPGVSKRKDILPQSLRRLFANKQLVCVEYSDLTNNDEREIFQRVQLGVTLSAAEKLQAINGPHAQNIRELLATHPLDNIPFDRSRATDFRCFVTLAHALTNYPKMNNILIKPSQLAKWLKSDVPKTFRTKMEETLVRMGEVSIPDKGNVSPVEVVFIGVLTNAVSDVRDLSDLVVKMRSREAHDGLCEVRGFQQDEEERIRLWQQWGKAKEQKVDKKSTSAYRAGLR</sequence>
<dbReference type="Pfam" id="PF03235">
    <property type="entry name" value="GmrSD_N"/>
    <property type="match status" value="1"/>
</dbReference>
<proteinExistence type="predicted"/>
<dbReference type="InterPro" id="IPR004919">
    <property type="entry name" value="GmrSD_N"/>
</dbReference>
<evidence type="ECO:0000313" key="2">
    <source>
        <dbReference type="EMBL" id="SJL18597.1"/>
    </source>
</evidence>
<dbReference type="EMBL" id="FUEG01000064">
    <property type="protein sequence ID" value="SJL18597.1"/>
    <property type="molecule type" value="Genomic_DNA"/>
</dbReference>
<name>A0A284SC65_ARMOS</name>
<evidence type="ECO:0000259" key="1">
    <source>
        <dbReference type="Pfam" id="PF03235"/>
    </source>
</evidence>